<accession>A0AAV8R132</accession>
<dbReference type="AlphaFoldDB" id="A0AAV8R132"/>
<sequence length="128" mass="14450">MWKAKIHKNNRHIAAAVFSLRGRGRKIGAPLVGILAAKLWTSQIQIPADGENPYHLMHVHLHKAMAQPLHFLLYDASFFCLSLVRVLPVVGPGHLTSSLRWRTFAYVSAWVRTRLCSGCCIVKCHVRE</sequence>
<dbReference type="Proteomes" id="UP001222027">
    <property type="component" value="Unassembled WGS sequence"/>
</dbReference>
<keyword evidence="2" id="KW-1185">Reference proteome</keyword>
<gene>
    <name evidence="1" type="ORF">OPV22_019098</name>
</gene>
<reference evidence="1 2" key="1">
    <citation type="submission" date="2022-12" db="EMBL/GenBank/DDBJ databases">
        <title>Chromosome-scale assembly of the Ensete ventricosum genome.</title>
        <authorList>
            <person name="Dussert Y."/>
            <person name="Stocks J."/>
            <person name="Wendawek A."/>
            <person name="Woldeyes F."/>
            <person name="Nichols R.A."/>
            <person name="Borrell J.S."/>
        </authorList>
    </citation>
    <scope>NUCLEOTIDE SEQUENCE [LARGE SCALE GENOMIC DNA]</scope>
    <source>
        <strain evidence="2">cv. Maze</strain>
        <tissue evidence="1">Seeds</tissue>
    </source>
</reference>
<evidence type="ECO:0000313" key="1">
    <source>
        <dbReference type="EMBL" id="KAJ8486613.1"/>
    </source>
</evidence>
<protein>
    <submittedName>
        <fullName evidence="1">Uncharacterized protein</fullName>
    </submittedName>
</protein>
<name>A0AAV8R132_ENSVE</name>
<proteinExistence type="predicted"/>
<dbReference type="EMBL" id="JAQQAF010000005">
    <property type="protein sequence ID" value="KAJ8486613.1"/>
    <property type="molecule type" value="Genomic_DNA"/>
</dbReference>
<organism evidence="1 2">
    <name type="scientific">Ensete ventricosum</name>
    <name type="common">Abyssinian banana</name>
    <name type="synonym">Musa ensete</name>
    <dbReference type="NCBI Taxonomy" id="4639"/>
    <lineage>
        <taxon>Eukaryota</taxon>
        <taxon>Viridiplantae</taxon>
        <taxon>Streptophyta</taxon>
        <taxon>Embryophyta</taxon>
        <taxon>Tracheophyta</taxon>
        <taxon>Spermatophyta</taxon>
        <taxon>Magnoliopsida</taxon>
        <taxon>Liliopsida</taxon>
        <taxon>Zingiberales</taxon>
        <taxon>Musaceae</taxon>
        <taxon>Ensete</taxon>
    </lineage>
</organism>
<evidence type="ECO:0000313" key="2">
    <source>
        <dbReference type="Proteomes" id="UP001222027"/>
    </source>
</evidence>
<comment type="caution">
    <text evidence="1">The sequence shown here is derived from an EMBL/GenBank/DDBJ whole genome shotgun (WGS) entry which is preliminary data.</text>
</comment>